<dbReference type="AlphaFoldDB" id="A0A9X3C159"/>
<evidence type="ECO:0000259" key="1">
    <source>
        <dbReference type="Pfam" id="PF00144"/>
    </source>
</evidence>
<dbReference type="PANTHER" id="PTHR43319">
    <property type="entry name" value="BETA-LACTAMASE-RELATED"/>
    <property type="match status" value="1"/>
</dbReference>
<gene>
    <name evidence="2" type="ORF">H7K45_00285</name>
</gene>
<name>A0A9X3C159_9MYCO</name>
<organism evidence="2 3">
    <name type="scientific">Mycobacterium yunnanensis</name>
    <dbReference type="NCBI Taxonomy" id="368477"/>
    <lineage>
        <taxon>Bacteria</taxon>
        <taxon>Bacillati</taxon>
        <taxon>Actinomycetota</taxon>
        <taxon>Actinomycetes</taxon>
        <taxon>Mycobacteriales</taxon>
        <taxon>Mycobacteriaceae</taxon>
        <taxon>Mycobacterium</taxon>
    </lineage>
</organism>
<reference evidence="2" key="1">
    <citation type="submission" date="2020-07" db="EMBL/GenBank/DDBJ databases">
        <authorList>
            <person name="Pettersson B.M.F."/>
            <person name="Behra P.R.K."/>
            <person name="Ramesh M."/>
            <person name="Das S."/>
            <person name="Dasgupta S."/>
            <person name="Kirsebom L.A."/>
        </authorList>
    </citation>
    <scope>NUCLEOTIDE SEQUENCE</scope>
    <source>
        <strain evidence="2">DSM 44838</strain>
    </source>
</reference>
<dbReference type="SUPFAM" id="SSF56601">
    <property type="entry name" value="beta-lactamase/transpeptidase-like"/>
    <property type="match status" value="1"/>
</dbReference>
<evidence type="ECO:0000313" key="2">
    <source>
        <dbReference type="EMBL" id="MCV7418972.1"/>
    </source>
</evidence>
<accession>A0A9X3C159</accession>
<feature type="domain" description="Beta-lactamase-related" evidence="1">
    <location>
        <begin position="20"/>
        <end position="386"/>
    </location>
</feature>
<comment type="caution">
    <text evidence="2">The sequence shown here is derived from an EMBL/GenBank/DDBJ whole genome shotgun (WGS) entry which is preliminary data.</text>
</comment>
<evidence type="ECO:0000313" key="3">
    <source>
        <dbReference type="Proteomes" id="UP001141629"/>
    </source>
</evidence>
<dbReference type="Proteomes" id="UP001141629">
    <property type="component" value="Unassembled WGS sequence"/>
</dbReference>
<sequence length="394" mass="41599">MPTDVTGFADEGFGPVADAFADNFRRGPEIGAACAVHHDGRLVVDLHGGVADAHTGRRWTADTLTVGFSVTKGLMALCGYLAHQRGLLDFDAPVTSVWPEFAAGGKQDIVIRDVFAHRAGLMALDADLTLDDVLAWDPVIRAIEAQRPLWTPGTAFAYHALTFGWLTGEILRRATGMMPGALLRAYFTDRLGVDAWIGVPADVEHRVARMHAPRSRLLRTGYRAMPAILRRIGKGPAVRAVTLGSAFPFSLIDGCAGDFNTPAVHAAQIPAANGILDARALATIYASAVAPVTGAPLLSEASIADAVTVRSVGDGWSAALSPPGIRFSTGFLVDGIPFRPLLSKSSFGHDGASGSLGFADAESRTGFGYVNNLIAPRDHRANNLSAALRRCLGL</sequence>
<proteinExistence type="predicted"/>
<dbReference type="InterPro" id="IPR052907">
    <property type="entry name" value="Beta-lactamase/esterase"/>
</dbReference>
<reference evidence="2" key="2">
    <citation type="journal article" date="2022" name="BMC Genomics">
        <title>Comparative genome analysis of mycobacteria focusing on tRNA and non-coding RNA.</title>
        <authorList>
            <person name="Behra P.R.K."/>
            <person name="Pettersson B.M.F."/>
            <person name="Ramesh M."/>
            <person name="Das S."/>
            <person name="Dasgupta S."/>
            <person name="Kirsebom L.A."/>
        </authorList>
    </citation>
    <scope>NUCLEOTIDE SEQUENCE</scope>
    <source>
        <strain evidence="2">DSM 44838</strain>
    </source>
</reference>
<dbReference type="InterPro" id="IPR001466">
    <property type="entry name" value="Beta-lactam-related"/>
</dbReference>
<dbReference type="RefSeq" id="WP_263993707.1">
    <property type="nucleotide sequence ID" value="NZ_JACKVK010000001.1"/>
</dbReference>
<dbReference type="EMBL" id="JACKVK010000001">
    <property type="protein sequence ID" value="MCV7418972.1"/>
    <property type="molecule type" value="Genomic_DNA"/>
</dbReference>
<dbReference type="PANTHER" id="PTHR43319:SF3">
    <property type="entry name" value="BETA-LACTAMASE-RELATED DOMAIN-CONTAINING PROTEIN"/>
    <property type="match status" value="1"/>
</dbReference>
<keyword evidence="3" id="KW-1185">Reference proteome</keyword>
<protein>
    <submittedName>
        <fullName evidence="2">Beta-lactamase family protein</fullName>
    </submittedName>
</protein>
<dbReference type="Gene3D" id="3.40.710.10">
    <property type="entry name" value="DD-peptidase/beta-lactamase superfamily"/>
    <property type="match status" value="1"/>
</dbReference>
<dbReference type="Pfam" id="PF00144">
    <property type="entry name" value="Beta-lactamase"/>
    <property type="match status" value="1"/>
</dbReference>
<dbReference type="InterPro" id="IPR012338">
    <property type="entry name" value="Beta-lactam/transpept-like"/>
</dbReference>